<accession>A0A1H9WCF0</accession>
<dbReference type="RefSeq" id="WP_093054512.1">
    <property type="nucleotide sequence ID" value="NZ_FOGT01000016.1"/>
</dbReference>
<organism evidence="2 3">
    <name type="scientific">Salipaludibacillus aurantiacus</name>
    <dbReference type="NCBI Taxonomy" id="1601833"/>
    <lineage>
        <taxon>Bacteria</taxon>
        <taxon>Bacillati</taxon>
        <taxon>Bacillota</taxon>
        <taxon>Bacilli</taxon>
        <taxon>Bacillales</taxon>
        <taxon>Bacillaceae</taxon>
    </lineage>
</organism>
<keyword evidence="1" id="KW-1133">Transmembrane helix</keyword>
<keyword evidence="3" id="KW-1185">Reference proteome</keyword>
<evidence type="ECO:0008006" key="4">
    <source>
        <dbReference type="Google" id="ProtNLM"/>
    </source>
</evidence>
<proteinExistence type="predicted"/>
<name>A0A1H9WCF0_9BACI</name>
<sequence length="143" mass="16785">MVIELGIIIVVSAVILSWNIKRLLRKYYHIERKKSFFIEYVNLSHKITIWTLNVVFFIVQAVVSYMVTFHAYSYYVLFFISSGFILLTFFIQSYFEWKYSSQPQTSLLTLTDLLIFLFAALIFFQLVTSSRSQALFSLTASII</sequence>
<dbReference type="AlphaFoldDB" id="A0A1H9WCF0"/>
<dbReference type="EMBL" id="FOGT01000016">
    <property type="protein sequence ID" value="SES31578.1"/>
    <property type="molecule type" value="Genomic_DNA"/>
</dbReference>
<reference evidence="3" key="1">
    <citation type="submission" date="2016-10" db="EMBL/GenBank/DDBJ databases">
        <authorList>
            <person name="Varghese N."/>
            <person name="Submissions S."/>
        </authorList>
    </citation>
    <scope>NUCLEOTIDE SEQUENCE [LARGE SCALE GENOMIC DNA]</scope>
    <source>
        <strain evidence="3">S9</strain>
    </source>
</reference>
<dbReference type="STRING" id="1601833.SAMN05518684_11619"/>
<evidence type="ECO:0000256" key="1">
    <source>
        <dbReference type="SAM" id="Phobius"/>
    </source>
</evidence>
<evidence type="ECO:0000313" key="2">
    <source>
        <dbReference type="EMBL" id="SES31578.1"/>
    </source>
</evidence>
<feature type="transmembrane region" description="Helical" evidence="1">
    <location>
        <begin position="6"/>
        <end position="24"/>
    </location>
</feature>
<feature type="transmembrane region" description="Helical" evidence="1">
    <location>
        <begin position="72"/>
        <end position="95"/>
    </location>
</feature>
<dbReference type="Pfam" id="PF13789">
    <property type="entry name" value="DUF4181"/>
    <property type="match status" value="1"/>
</dbReference>
<keyword evidence="1" id="KW-0812">Transmembrane</keyword>
<keyword evidence="1" id="KW-0472">Membrane</keyword>
<dbReference type="OrthoDB" id="2428213at2"/>
<evidence type="ECO:0000313" key="3">
    <source>
        <dbReference type="Proteomes" id="UP000198571"/>
    </source>
</evidence>
<dbReference type="Proteomes" id="UP000198571">
    <property type="component" value="Unassembled WGS sequence"/>
</dbReference>
<protein>
    <recommendedName>
        <fullName evidence="4">DUF4181 domain-containing protein</fullName>
    </recommendedName>
</protein>
<dbReference type="InterPro" id="IPR025441">
    <property type="entry name" value="DUF4181"/>
</dbReference>
<feature type="transmembrane region" description="Helical" evidence="1">
    <location>
        <begin position="107"/>
        <end position="127"/>
    </location>
</feature>
<feature type="transmembrane region" description="Helical" evidence="1">
    <location>
        <begin position="47"/>
        <end position="66"/>
    </location>
</feature>
<gene>
    <name evidence="2" type="ORF">SAMN05518684_11619</name>
</gene>